<protein>
    <submittedName>
        <fullName evidence="2">Uncharacterized protein</fullName>
    </submittedName>
</protein>
<dbReference type="GeneID" id="39575173"/>
<gene>
    <name evidence="1" type="ORF">SODALDRAFT_130482</name>
    <name evidence="2" type="ORF">SODALDRAFT_84997</name>
</gene>
<accession>A0A3N2PK24</accession>
<dbReference type="Proteomes" id="UP000272025">
    <property type="component" value="Unassembled WGS sequence"/>
</dbReference>
<dbReference type="EMBL" id="ML119072">
    <property type="protein sequence ID" value="ROT34456.1"/>
    <property type="molecule type" value="Genomic_DNA"/>
</dbReference>
<evidence type="ECO:0000313" key="2">
    <source>
        <dbReference type="EMBL" id="ROT34780.1"/>
    </source>
</evidence>
<dbReference type="RefSeq" id="XP_028462262.1">
    <property type="nucleotide sequence ID" value="XM_028606695.1"/>
</dbReference>
<evidence type="ECO:0000313" key="3">
    <source>
        <dbReference type="Proteomes" id="UP000272025"/>
    </source>
</evidence>
<name>A0A3N2PK24_SODAK</name>
<keyword evidence="3" id="KW-1185">Reference proteome</keyword>
<proteinExistence type="predicted"/>
<dbReference type="EMBL" id="ML119066">
    <property type="protein sequence ID" value="ROT34780.1"/>
    <property type="molecule type" value="Genomic_DNA"/>
</dbReference>
<dbReference type="AlphaFoldDB" id="A0A3N2PK24"/>
<organism evidence="2 3">
    <name type="scientific">Sodiomyces alkalinus (strain CBS 110278 / VKM F-3762 / F11)</name>
    <name type="common">Alkaliphilic filamentous fungus</name>
    <dbReference type="NCBI Taxonomy" id="1314773"/>
    <lineage>
        <taxon>Eukaryota</taxon>
        <taxon>Fungi</taxon>
        <taxon>Dikarya</taxon>
        <taxon>Ascomycota</taxon>
        <taxon>Pezizomycotina</taxon>
        <taxon>Sordariomycetes</taxon>
        <taxon>Hypocreomycetidae</taxon>
        <taxon>Glomerellales</taxon>
        <taxon>Plectosphaerellaceae</taxon>
        <taxon>Sodiomyces</taxon>
    </lineage>
</organism>
<sequence length="148" mass="16498">MITWGFKFLRHSCSCQSPSTLRHPLRRCAVEPSGCNLACGGYIQHARAYGVGHASCLMNTCSRGSLWIASPRDLDDPDDPRRPLVLSHASKRTVSCYPHNNSCVLPYPCSSCVVSWIGQVSVRTFISRPRKRKPDAVLPWPLVLSEIF</sequence>
<reference evidence="2 3" key="1">
    <citation type="journal article" date="2018" name="Mol. Ecol.">
        <title>The obligate alkalophilic soda-lake fungus Sodiomyces alkalinus has shifted to a protein diet.</title>
        <authorList>
            <person name="Grum-Grzhimaylo A.A."/>
            <person name="Falkoski D.L."/>
            <person name="van den Heuvel J."/>
            <person name="Valero-Jimenez C.A."/>
            <person name="Min B."/>
            <person name="Choi I.G."/>
            <person name="Lipzen A."/>
            <person name="Daum C.G."/>
            <person name="Aanen D.K."/>
            <person name="Tsang A."/>
            <person name="Henrissat B."/>
            <person name="Bilanenko E.N."/>
            <person name="de Vries R.P."/>
            <person name="van Kan J.A.L."/>
            <person name="Grigoriev I.V."/>
            <person name="Debets A.J.M."/>
        </authorList>
    </citation>
    <scope>NUCLEOTIDE SEQUENCE [LARGE SCALE GENOMIC DNA]</scope>
    <source>
        <strain evidence="2 3">F11</strain>
    </source>
</reference>
<evidence type="ECO:0000313" key="1">
    <source>
        <dbReference type="EMBL" id="ROT34456.1"/>
    </source>
</evidence>